<dbReference type="GO" id="GO:0008234">
    <property type="term" value="F:cysteine-type peptidase activity"/>
    <property type="evidence" value="ECO:0007669"/>
    <property type="project" value="UniProtKB-KW"/>
</dbReference>
<dbReference type="AlphaFoldDB" id="A0A834WHF2"/>
<reference evidence="5" key="1">
    <citation type="submission" date="2020-09" db="EMBL/GenBank/DDBJ databases">
        <title>Genome-Enabled Discovery of Anthraquinone Biosynthesis in Senna tora.</title>
        <authorList>
            <person name="Kang S.-H."/>
            <person name="Pandey R.P."/>
            <person name="Lee C.-M."/>
            <person name="Sim J.-S."/>
            <person name="Jeong J.-T."/>
            <person name="Choi B.-S."/>
            <person name="Jung M."/>
            <person name="Ginzburg D."/>
            <person name="Zhao K."/>
            <person name="Won S.Y."/>
            <person name="Oh T.-J."/>
            <person name="Yu Y."/>
            <person name="Kim N.-H."/>
            <person name="Lee O.R."/>
            <person name="Lee T.-H."/>
            <person name="Bashyal P."/>
            <person name="Kim T.-S."/>
            <person name="Lee W.-H."/>
            <person name="Kawkins C."/>
            <person name="Kim C.-K."/>
            <person name="Kim J.S."/>
            <person name="Ahn B.O."/>
            <person name="Rhee S.Y."/>
            <person name="Sohng J.K."/>
        </authorList>
    </citation>
    <scope>NUCLEOTIDE SEQUENCE</scope>
    <source>
        <tissue evidence="5">Leaf</tissue>
    </source>
</reference>
<evidence type="ECO:0000256" key="4">
    <source>
        <dbReference type="ARBA" id="ARBA00022807"/>
    </source>
</evidence>
<gene>
    <name evidence="5" type="ORF">G2W53_021634</name>
</gene>
<dbReference type="OrthoDB" id="407146at2759"/>
<evidence type="ECO:0000256" key="2">
    <source>
        <dbReference type="ARBA" id="ARBA00022670"/>
    </source>
</evidence>
<dbReference type="SUPFAM" id="SSF53182">
    <property type="entry name" value="Pyrrolidone carboxyl peptidase (pyroglutamate aminopeptidase)"/>
    <property type="match status" value="1"/>
</dbReference>
<sequence length="98" mass="11608">MDDRQCSVDGPSTVLETHFRGGLGFYDGVRRSLYSRLQRFSALMETITKRLKKRAYDVIISDDVRRFVYKYVYYNSVRFAEQHGNKSLFVHVPIFFQN</sequence>
<dbReference type="PANTHER" id="PTHR23402">
    <property type="entry name" value="PROTEASE FAMILY C15 PYROGLUTAMYL-PEPTIDASE I-RELATED"/>
    <property type="match status" value="1"/>
</dbReference>
<dbReference type="InterPro" id="IPR016125">
    <property type="entry name" value="Peptidase_C15-like"/>
</dbReference>
<protein>
    <submittedName>
        <fullName evidence="5">Pyrrolidone-carboxylate peptidase</fullName>
    </submittedName>
</protein>
<comment type="similarity">
    <text evidence="1">Belongs to the peptidase C15 family.</text>
</comment>
<keyword evidence="3" id="KW-0378">Hydrolase</keyword>
<dbReference type="EMBL" id="JAAIUW010000007">
    <property type="protein sequence ID" value="KAF7823490.1"/>
    <property type="molecule type" value="Genomic_DNA"/>
</dbReference>
<dbReference type="InterPro" id="IPR036440">
    <property type="entry name" value="Peptidase_C15-like_sf"/>
</dbReference>
<proteinExistence type="inferred from homology"/>
<keyword evidence="4" id="KW-0788">Thiol protease</keyword>
<accession>A0A834WHF2</accession>
<keyword evidence="6" id="KW-1185">Reference proteome</keyword>
<keyword evidence="2" id="KW-0645">Protease</keyword>
<comment type="caution">
    <text evidence="5">The sequence shown here is derived from an EMBL/GenBank/DDBJ whole genome shotgun (WGS) entry which is preliminary data.</text>
</comment>
<dbReference type="GO" id="GO:0006508">
    <property type="term" value="P:proteolysis"/>
    <property type="evidence" value="ECO:0007669"/>
    <property type="project" value="UniProtKB-KW"/>
</dbReference>
<name>A0A834WHF2_9FABA</name>
<evidence type="ECO:0000256" key="1">
    <source>
        <dbReference type="ARBA" id="ARBA00006641"/>
    </source>
</evidence>
<evidence type="ECO:0000256" key="3">
    <source>
        <dbReference type="ARBA" id="ARBA00022801"/>
    </source>
</evidence>
<evidence type="ECO:0000313" key="5">
    <source>
        <dbReference type="EMBL" id="KAF7823490.1"/>
    </source>
</evidence>
<dbReference type="Proteomes" id="UP000634136">
    <property type="component" value="Unassembled WGS sequence"/>
</dbReference>
<organism evidence="5 6">
    <name type="scientific">Senna tora</name>
    <dbReference type="NCBI Taxonomy" id="362788"/>
    <lineage>
        <taxon>Eukaryota</taxon>
        <taxon>Viridiplantae</taxon>
        <taxon>Streptophyta</taxon>
        <taxon>Embryophyta</taxon>
        <taxon>Tracheophyta</taxon>
        <taxon>Spermatophyta</taxon>
        <taxon>Magnoliopsida</taxon>
        <taxon>eudicotyledons</taxon>
        <taxon>Gunneridae</taxon>
        <taxon>Pentapetalae</taxon>
        <taxon>rosids</taxon>
        <taxon>fabids</taxon>
        <taxon>Fabales</taxon>
        <taxon>Fabaceae</taxon>
        <taxon>Caesalpinioideae</taxon>
        <taxon>Cassia clade</taxon>
        <taxon>Senna</taxon>
    </lineage>
</organism>
<dbReference type="Gene3D" id="3.40.630.20">
    <property type="entry name" value="Peptidase C15, pyroglutamyl peptidase I-like"/>
    <property type="match status" value="1"/>
</dbReference>
<evidence type="ECO:0000313" key="6">
    <source>
        <dbReference type="Proteomes" id="UP000634136"/>
    </source>
</evidence>
<dbReference type="PANTHER" id="PTHR23402:SF1">
    <property type="entry name" value="PYROGLUTAMYL-PEPTIDASE I"/>
    <property type="match status" value="1"/>
</dbReference>